<dbReference type="Proteomes" id="UP000676169">
    <property type="component" value="Chromosome"/>
</dbReference>
<dbReference type="GO" id="GO:0005509">
    <property type="term" value="F:calcium ion binding"/>
    <property type="evidence" value="ECO:0007669"/>
    <property type="project" value="InterPro"/>
</dbReference>
<dbReference type="EMBL" id="CP073100">
    <property type="protein sequence ID" value="QUE52662.1"/>
    <property type="molecule type" value="Genomic_DNA"/>
</dbReference>
<keyword evidence="1" id="KW-0732">Signal</keyword>
<gene>
    <name evidence="4" type="ORF">KBB96_07135</name>
</gene>
<dbReference type="SUPFAM" id="SSF51126">
    <property type="entry name" value="Pectin lyase-like"/>
    <property type="match status" value="2"/>
</dbReference>
<dbReference type="SUPFAM" id="SSF49313">
    <property type="entry name" value="Cadherin-like"/>
    <property type="match status" value="1"/>
</dbReference>
<dbReference type="Gene3D" id="3.20.20.80">
    <property type="entry name" value="Glycosidases"/>
    <property type="match status" value="1"/>
</dbReference>
<dbReference type="NCBIfam" id="TIGR02601">
    <property type="entry name" value="autotrns_rpt"/>
    <property type="match status" value="4"/>
</dbReference>
<dbReference type="GO" id="GO:0016020">
    <property type="term" value="C:membrane"/>
    <property type="evidence" value="ECO:0007669"/>
    <property type="project" value="InterPro"/>
</dbReference>
<reference evidence="4" key="1">
    <citation type="submission" date="2021-04" db="EMBL/GenBank/DDBJ databases">
        <title>Luteolibacter sp. 32A isolated from the skin of an Anderson's salamander (Ambystoma andersonii).</title>
        <authorList>
            <person name="Spergser J."/>
            <person name="Busse H.-J."/>
        </authorList>
    </citation>
    <scope>NUCLEOTIDE SEQUENCE</scope>
    <source>
        <strain evidence="4">32A</strain>
    </source>
</reference>
<evidence type="ECO:0000313" key="4">
    <source>
        <dbReference type="EMBL" id="QUE52662.1"/>
    </source>
</evidence>
<feature type="domain" description="Glycoside hydrolase family 2 catalytic" evidence="3">
    <location>
        <begin position="67"/>
        <end position="145"/>
    </location>
</feature>
<proteinExistence type="predicted"/>
<sequence>MVYTQTQSTVNGQPFLAKGAYNGIASDFPKIAGYGINVVQNYGFRSWTDAQVQSYLDQAQANGLKVLFNLNAAVPTQAIVDQAKARVAMFKDHPAMYAWYLADEPNAANTDHALLKSLYNWIKQTDPNHPVFSSNWELDTFKDCCDVDMPQLYNGPPSRQRGGALPGMEQYRASTGIPWIPILNVTDGFGGVASHLDTPIKVRGALFDMFAHGGNGVFNYLLYAENNPDSIFYTPALRSSFSSTTQELDGLWPRISAPCQNSSTWYEESGDVFLWYRRVGNQITVMAVNESENVRTVNTPLPSLSSQPSINATVSSENRSVTVLNGYLSDTFQPNEAHIYLIDGAGPDTDSNGVWTNVTGGSWQAGGNWSGGTLANGVGKTADFSTLNLTANATVTLNGSFIIGTLKFGDATTASNDWTLGPGTGGSLTLAGGGAIDVANRTATISAVLAGQGFQKTGSGSLMLSGTNTYRGGTTVSTGSVTVSGDQSGANGGWTVKAGAATFQSGSNIAVTSTRSVSMDNTVSAHSITTSGTVTNDGSLSMGGASTLTLNSGANWNQNGQMNLAPYWSYATARIQVNTGATFTYTGTSVIALKSSSVSGTTDKSIVTISGGSFVTGQGFQNPTVGGAGYASMELYGGGTLKLTGDIPALATTADRPFNVLVGATGGGIVDTNGFSTTITPAIADISGQTGALTKRGDGTLTLAGANSYTGTTTIEAGTLAINGSLGNAPVTVKNAATLSGTGTISGVVTVQNGGTLAPGAGGIGTLTVNNTVTLSGTTRMELGKSASTLTADLLSATTLNHGGMLVVTHGGPDALVVGNSFTLFSATNRSGSFANIQLPALGANLVWDTSTLYTNGTIRIRALPVAVTDFAPVAVNGSVTIAVLANDSDADGDPLSLQSITQGAHGTVTKSGNSVIYTPAADWSGTDSFTYTVADGREGTVVGTVNVPVGVGNHAPTFTSNSFSRSDASTGAPYSDTIAGSATDPDSSLGDTLTYSKVSGPTWLTVAGSGALGGMPTNADVGTNIPFTVRVTDMGGVSTTATLTLSVVVGPTDGTWYNATGGSWSTASNWSGSLIAGGAGKAADFSALNLTGNTTVALNGAITLGGLVFGDTTPSHNWSLTAGTGGVLTLDANSGSPAIAVNNQATTISAVLAGSKGLTKTGVGTLVLTGTNSYTGGNTVSAGTLQLGDGTTNGSINGSYQIAAGATLRLARTAKTTVANNALTGAGTISLYVAGTANGTGAYQWDSFTTLDSNFTGKIVVEEGRIYYTSAKLGGTTAIEIQNGAQFLAKNGSTYPQAISIAGLGWGESGFNNGGLRMEFGGTGTWAGPVTLTANSGIMAQPGATFNITGSISGNFECLFYAGDPNTDTGTINVTPSGTAQNSYGSTRINGRPSTSIVAGNSRAFSPGGLAVNGGILKLNGNSFTFTNLSGSGGKIGNYGAAAASLTVGGDNTSTTSATVLLDGGTGLLGLTKAGTGTLTLTGASTYTGATTINAGTLAISGSLGATAVEVKNSAALGAGGNFGGAVTIRSNGHLAFAIASSPGAQTARTIGGTLTFDGGSVLDLNAISTPSVGTYTLATASSVSGMPGTVTLPSGMNGSVSVSGNSLILTVNASYATWIATYNTGGKAAANDDADGDGIPNAVEYVLGTAPDVPNAPNAATPQAQKSGSNFVFSFHREDRSKQGNLPLAVEVGFTLQSWSQVYQIGATTAESSSGVIVTENDSAPDTIIVTVPVNNASSCFARLKVTVP</sequence>
<name>A0A975PGU5_9BACT</name>
<dbReference type="Gene3D" id="2.60.40.3440">
    <property type="match status" value="1"/>
</dbReference>
<dbReference type="InterPro" id="IPR017853">
    <property type="entry name" value="GH"/>
</dbReference>
<dbReference type="SUPFAM" id="SSF51445">
    <property type="entry name" value="(Trans)glycosidases"/>
    <property type="match status" value="1"/>
</dbReference>
<evidence type="ECO:0000313" key="5">
    <source>
        <dbReference type="Proteomes" id="UP000676169"/>
    </source>
</evidence>
<dbReference type="InterPro" id="IPR015919">
    <property type="entry name" value="Cadherin-like_sf"/>
</dbReference>
<dbReference type="Pfam" id="PF12951">
    <property type="entry name" value="PATR"/>
    <property type="match status" value="4"/>
</dbReference>
<dbReference type="GO" id="GO:0004553">
    <property type="term" value="F:hydrolase activity, hydrolyzing O-glycosyl compounds"/>
    <property type="evidence" value="ECO:0007669"/>
    <property type="project" value="InterPro"/>
</dbReference>
<dbReference type="InterPro" id="IPR013425">
    <property type="entry name" value="Autotrns_rpt"/>
</dbReference>
<dbReference type="RefSeq" id="WP_211633920.1">
    <property type="nucleotide sequence ID" value="NZ_CP073100.1"/>
</dbReference>
<evidence type="ECO:0000259" key="3">
    <source>
        <dbReference type="Pfam" id="PF02836"/>
    </source>
</evidence>
<feature type="region of interest" description="Disordered" evidence="2">
    <location>
        <begin position="963"/>
        <end position="990"/>
    </location>
</feature>
<dbReference type="InterPro" id="IPR011050">
    <property type="entry name" value="Pectin_lyase_fold/virulence"/>
</dbReference>
<dbReference type="Pfam" id="PF02836">
    <property type="entry name" value="Glyco_hydro_2_C"/>
    <property type="match status" value="1"/>
</dbReference>
<evidence type="ECO:0000256" key="2">
    <source>
        <dbReference type="SAM" id="MobiDB-lite"/>
    </source>
</evidence>
<organism evidence="4 5">
    <name type="scientific">Luteolibacter ambystomatis</name>
    <dbReference type="NCBI Taxonomy" id="2824561"/>
    <lineage>
        <taxon>Bacteria</taxon>
        <taxon>Pseudomonadati</taxon>
        <taxon>Verrucomicrobiota</taxon>
        <taxon>Verrucomicrobiia</taxon>
        <taxon>Verrucomicrobiales</taxon>
        <taxon>Verrucomicrobiaceae</taxon>
        <taxon>Luteolibacter</taxon>
    </lineage>
</organism>
<dbReference type="KEGG" id="lamb:KBB96_07135"/>
<feature type="compositionally biased region" description="Polar residues" evidence="2">
    <location>
        <begin position="979"/>
        <end position="990"/>
    </location>
</feature>
<dbReference type="GO" id="GO:0005975">
    <property type="term" value="P:carbohydrate metabolic process"/>
    <property type="evidence" value="ECO:0007669"/>
    <property type="project" value="InterPro"/>
</dbReference>
<evidence type="ECO:0000256" key="1">
    <source>
        <dbReference type="ARBA" id="ARBA00022729"/>
    </source>
</evidence>
<accession>A0A975PGU5</accession>
<dbReference type="Pfam" id="PF17963">
    <property type="entry name" value="Big_9"/>
    <property type="match status" value="1"/>
</dbReference>
<keyword evidence="5" id="KW-1185">Reference proteome</keyword>
<dbReference type="InterPro" id="IPR006103">
    <property type="entry name" value="Glyco_hydro_2_cat"/>
</dbReference>
<protein>
    <submittedName>
        <fullName evidence="4">Autotransporter-associated beta strand repeat-containing protein</fullName>
    </submittedName>
</protein>